<feature type="transmembrane region" description="Helical" evidence="1">
    <location>
        <begin position="82"/>
        <end position="100"/>
    </location>
</feature>
<evidence type="ECO:0000313" key="3">
    <source>
        <dbReference type="Proteomes" id="UP000295550"/>
    </source>
</evidence>
<organism evidence="2 3">
    <name type="scientific">Photorhabdus luminescens subsp. mexicana</name>
    <dbReference type="NCBI Taxonomy" id="2100167"/>
    <lineage>
        <taxon>Bacteria</taxon>
        <taxon>Pseudomonadati</taxon>
        <taxon>Pseudomonadota</taxon>
        <taxon>Gammaproteobacteria</taxon>
        <taxon>Enterobacterales</taxon>
        <taxon>Morganellaceae</taxon>
        <taxon>Photorhabdus</taxon>
    </lineage>
</organism>
<dbReference type="AlphaFoldDB" id="A0A4R4IRB5"/>
<feature type="transmembrane region" description="Helical" evidence="1">
    <location>
        <begin position="43"/>
        <end position="62"/>
    </location>
</feature>
<evidence type="ECO:0000313" key="2">
    <source>
        <dbReference type="EMBL" id="TDB43267.1"/>
    </source>
</evidence>
<keyword evidence="1" id="KW-0472">Membrane</keyword>
<dbReference type="RefSeq" id="WP_132348607.1">
    <property type="nucleotide sequence ID" value="NZ_CAWOLF010000047.1"/>
</dbReference>
<keyword evidence="1" id="KW-1133">Transmembrane helix</keyword>
<dbReference type="Proteomes" id="UP000295550">
    <property type="component" value="Unassembled WGS sequence"/>
</dbReference>
<protein>
    <submittedName>
        <fullName evidence="2">Uncharacterized protein</fullName>
    </submittedName>
</protein>
<accession>A0A4R4IRB5</accession>
<proteinExistence type="predicted"/>
<gene>
    <name evidence="2" type="ORF">C5468_23850</name>
</gene>
<comment type="caution">
    <text evidence="2">The sequence shown here is derived from an EMBL/GenBank/DDBJ whole genome shotgun (WGS) entry which is preliminary data.</text>
</comment>
<reference evidence="2 3" key="1">
    <citation type="journal article" date="2019" name="Int. J. Syst. Evol. Microbiol.">
        <title>Photorhabdus khanii subsp. guanajuatensis subsp. nov., isolated from Heterorhabditis atacamensis, and Photorhabdus luminescens subsp. mexicana subsp. nov., isolated from Heterorhabditis mexicana entomopathogenic nematodes.</title>
        <authorList>
            <person name="Machado R.A.R."/>
            <person name="Bruno P."/>
            <person name="Arce C.C.M."/>
            <person name="Liechti N."/>
            <person name="Kohler A."/>
            <person name="Bernal J."/>
            <person name="Bruggmann R."/>
            <person name="Turlings T.C.J."/>
        </authorList>
    </citation>
    <scope>NUCLEOTIDE SEQUENCE [LARGE SCALE GENOMIC DNA]</scope>
    <source>
        <strain evidence="2 3">MEX47-22</strain>
    </source>
</reference>
<sequence>MDSDYFFTLVPIACSFWVFFDACHNRIGPYHDEQQKIHGRSPIWWGTLTLFLTIIFFPLYLIRRKTLLAVAQDNPVKSDKSLGILILSILSGLFIWYFHLSY</sequence>
<dbReference type="EMBL" id="PUJX01000047">
    <property type="protein sequence ID" value="TDB43267.1"/>
    <property type="molecule type" value="Genomic_DNA"/>
</dbReference>
<keyword evidence="1" id="KW-0812">Transmembrane</keyword>
<feature type="transmembrane region" description="Helical" evidence="1">
    <location>
        <begin position="6"/>
        <end position="23"/>
    </location>
</feature>
<name>A0A4R4IRB5_PHOLU</name>
<evidence type="ECO:0000256" key="1">
    <source>
        <dbReference type="SAM" id="Phobius"/>
    </source>
</evidence>